<dbReference type="OrthoDB" id="4825939at2759"/>
<dbReference type="RefSeq" id="XP_022469290.1">
    <property type="nucleotide sequence ID" value="XM_022624195.1"/>
</dbReference>
<name>A0A1G4ASI2_9PEZI</name>
<evidence type="ECO:0000313" key="3">
    <source>
        <dbReference type="Proteomes" id="UP000176998"/>
    </source>
</evidence>
<proteinExistence type="predicted"/>
<dbReference type="EMBL" id="MJBS01000158">
    <property type="protein sequence ID" value="OHE92120.1"/>
    <property type="molecule type" value="Genomic_DNA"/>
</dbReference>
<evidence type="ECO:0000313" key="2">
    <source>
        <dbReference type="EMBL" id="OHE92120.1"/>
    </source>
</evidence>
<evidence type="ECO:0000256" key="1">
    <source>
        <dbReference type="SAM" id="MobiDB-lite"/>
    </source>
</evidence>
<keyword evidence="3" id="KW-1185">Reference proteome</keyword>
<comment type="caution">
    <text evidence="2">The sequence shown here is derived from an EMBL/GenBank/DDBJ whole genome shotgun (WGS) entry which is preliminary data.</text>
</comment>
<feature type="region of interest" description="Disordered" evidence="1">
    <location>
        <begin position="1"/>
        <end position="75"/>
    </location>
</feature>
<reference evidence="2 3" key="1">
    <citation type="submission" date="2016-09" db="EMBL/GenBank/DDBJ databases">
        <authorList>
            <person name="Capua I."/>
            <person name="De Benedictis P."/>
            <person name="Joannis T."/>
            <person name="Lombin L.H."/>
            <person name="Cattoli G."/>
        </authorList>
    </citation>
    <scope>NUCLEOTIDE SEQUENCE [LARGE SCALE GENOMIC DNA]</scope>
    <source>
        <strain evidence="2 3">IMI 309357</strain>
    </source>
</reference>
<feature type="compositionally biased region" description="Polar residues" evidence="1">
    <location>
        <begin position="36"/>
        <end position="52"/>
    </location>
</feature>
<dbReference type="Proteomes" id="UP000176998">
    <property type="component" value="Unassembled WGS sequence"/>
</dbReference>
<dbReference type="AlphaFoldDB" id="A0A1G4ASI2"/>
<organism evidence="2 3">
    <name type="scientific">Colletotrichum orchidophilum</name>
    <dbReference type="NCBI Taxonomy" id="1209926"/>
    <lineage>
        <taxon>Eukaryota</taxon>
        <taxon>Fungi</taxon>
        <taxon>Dikarya</taxon>
        <taxon>Ascomycota</taxon>
        <taxon>Pezizomycotina</taxon>
        <taxon>Sordariomycetes</taxon>
        <taxon>Hypocreomycetidae</taxon>
        <taxon>Glomerellales</taxon>
        <taxon>Glomerellaceae</taxon>
        <taxon>Colletotrichum</taxon>
    </lineage>
</organism>
<protein>
    <submittedName>
        <fullName evidence="2">Uncharacterized protein</fullName>
    </submittedName>
</protein>
<dbReference type="GeneID" id="34565705"/>
<accession>A0A1G4ASI2</accession>
<gene>
    <name evidence="2" type="ORF">CORC01_12575</name>
</gene>
<sequence length="193" mass="21683">MADKVHHSSSSSSQDPLSDNMSDKTMEPSRVLSEMDASSTLASQPSLNSRQPTPRRHFDFAMPQEEEDEQPGDKAKEVATYIVENIAPEKRAEAVKVVARALALRRLREQTRLKEEHERAREAEENDKLTISKSAFNIHMARIKAAQELSSSWIKDTEDSLDGESIQARIIDMSLEEIHDTAVAMERGKNPVV</sequence>